<dbReference type="EMBL" id="AUZX01003894">
    <property type="protein sequence ID" value="EQD72644.1"/>
    <property type="molecule type" value="Genomic_DNA"/>
</dbReference>
<protein>
    <submittedName>
        <fullName evidence="6">Protein containing Carbamoyl phosphate synthase, large subunit</fullName>
        <ecNumber evidence="6">6.3.4.6</ecNumber>
    </submittedName>
</protein>
<evidence type="ECO:0000259" key="5">
    <source>
        <dbReference type="PROSITE" id="PS50979"/>
    </source>
</evidence>
<dbReference type="SUPFAM" id="SSF52440">
    <property type="entry name" value="PreATP-grasp domain"/>
    <property type="match status" value="1"/>
</dbReference>
<gene>
    <name evidence="6" type="ORF">B1A_05349</name>
</gene>
<dbReference type="Gene3D" id="3.40.50.20">
    <property type="match status" value="1"/>
</dbReference>
<dbReference type="PANTHER" id="PTHR18866:SF33">
    <property type="entry name" value="METHYLCROTONOYL-COA CARBOXYLASE SUBUNIT ALPHA, MITOCHONDRIAL-RELATED"/>
    <property type="match status" value="1"/>
</dbReference>
<keyword evidence="4" id="KW-0092">Biotin</keyword>
<dbReference type="InterPro" id="IPR011764">
    <property type="entry name" value="Biotin_carboxylation_dom"/>
</dbReference>
<reference evidence="6" key="1">
    <citation type="submission" date="2013-08" db="EMBL/GenBank/DDBJ databases">
        <authorList>
            <person name="Mendez C."/>
            <person name="Richter M."/>
            <person name="Ferrer M."/>
            <person name="Sanchez J."/>
        </authorList>
    </citation>
    <scope>NUCLEOTIDE SEQUENCE</scope>
</reference>
<evidence type="ECO:0000313" key="6">
    <source>
        <dbReference type="EMBL" id="EQD72644.1"/>
    </source>
</evidence>
<organism evidence="6">
    <name type="scientific">mine drainage metagenome</name>
    <dbReference type="NCBI Taxonomy" id="410659"/>
    <lineage>
        <taxon>unclassified sequences</taxon>
        <taxon>metagenomes</taxon>
        <taxon>ecological metagenomes</taxon>
    </lineage>
</organism>
<evidence type="ECO:0000256" key="1">
    <source>
        <dbReference type="ARBA" id="ARBA00022598"/>
    </source>
</evidence>
<reference evidence="6" key="2">
    <citation type="journal article" date="2014" name="ISME J.">
        <title>Microbial stratification in low pH oxic and suboxic macroscopic growths along an acid mine drainage.</title>
        <authorList>
            <person name="Mendez-Garcia C."/>
            <person name="Mesa V."/>
            <person name="Sprenger R.R."/>
            <person name="Richter M."/>
            <person name="Diez M.S."/>
            <person name="Solano J."/>
            <person name="Bargiela R."/>
            <person name="Golyshina O.V."/>
            <person name="Manteca A."/>
            <person name="Ramos J.L."/>
            <person name="Gallego J.R."/>
            <person name="Llorente I."/>
            <person name="Martins Dos Santos V.A."/>
            <person name="Jensen O.N."/>
            <person name="Pelaez A.I."/>
            <person name="Sanchez J."/>
            <person name="Ferrer M."/>
        </authorList>
    </citation>
    <scope>NUCLEOTIDE SEQUENCE</scope>
</reference>
<name>T1CUM7_9ZZZZ</name>
<dbReference type="InterPro" id="IPR016185">
    <property type="entry name" value="PreATP-grasp_dom_sf"/>
</dbReference>
<proteinExistence type="predicted"/>
<dbReference type="EC" id="6.3.4.6" evidence="6"/>
<evidence type="ECO:0000256" key="3">
    <source>
        <dbReference type="ARBA" id="ARBA00022840"/>
    </source>
</evidence>
<dbReference type="GO" id="GO:0004847">
    <property type="term" value="F:urea carboxylase activity"/>
    <property type="evidence" value="ECO:0007669"/>
    <property type="project" value="UniProtKB-EC"/>
</dbReference>
<dbReference type="AlphaFoldDB" id="T1CUM7"/>
<comment type="caution">
    <text evidence="6">The sequence shown here is derived from an EMBL/GenBank/DDBJ whole genome shotgun (WGS) entry which is preliminary data.</text>
</comment>
<keyword evidence="1 6" id="KW-0436">Ligase</keyword>
<dbReference type="PROSITE" id="PS50979">
    <property type="entry name" value="BC"/>
    <property type="match status" value="1"/>
</dbReference>
<dbReference type="GO" id="GO:0005524">
    <property type="term" value="F:ATP binding"/>
    <property type="evidence" value="ECO:0007669"/>
    <property type="project" value="UniProtKB-KW"/>
</dbReference>
<dbReference type="PANTHER" id="PTHR18866">
    <property type="entry name" value="CARBOXYLASE:PYRUVATE/ACETYL-COA/PROPIONYL-COA CARBOXYLASE"/>
    <property type="match status" value="1"/>
</dbReference>
<keyword evidence="3" id="KW-0067">ATP-binding</keyword>
<sequence length="122" mass="13316">MDFGVNEEDMFSRILVANRGEIALRIIRACRELGVEVVAVFSEADRDAAYLKLADQAICIGPAPAVESYLNIPRIISAAEIADVQAIHPGFGFLSENAHFADVCRSCKIEFIGPSVESMKML</sequence>
<feature type="non-terminal residue" evidence="6">
    <location>
        <position position="122"/>
    </location>
</feature>
<evidence type="ECO:0000256" key="4">
    <source>
        <dbReference type="ARBA" id="ARBA00023267"/>
    </source>
</evidence>
<dbReference type="InterPro" id="IPR005481">
    <property type="entry name" value="BC-like_N"/>
</dbReference>
<dbReference type="Pfam" id="PF00289">
    <property type="entry name" value="Biotin_carb_N"/>
    <property type="match status" value="1"/>
</dbReference>
<dbReference type="InterPro" id="IPR050856">
    <property type="entry name" value="Biotin_carboxylase_complex"/>
</dbReference>
<keyword evidence="2" id="KW-0547">Nucleotide-binding</keyword>
<accession>T1CUM7</accession>
<feature type="domain" description="Biotin carboxylation" evidence="5">
    <location>
        <begin position="10"/>
        <end position="122"/>
    </location>
</feature>
<evidence type="ECO:0000256" key="2">
    <source>
        <dbReference type="ARBA" id="ARBA00022741"/>
    </source>
</evidence>